<evidence type="ECO:0000259" key="11">
    <source>
        <dbReference type="PROSITE" id="PS50109"/>
    </source>
</evidence>
<keyword evidence="7" id="KW-0547">Nucleotide-binding</keyword>
<dbReference type="EMBL" id="CP036525">
    <property type="protein sequence ID" value="QDT05419.1"/>
    <property type="molecule type" value="Genomic_DNA"/>
</dbReference>
<reference evidence="13 14" key="1">
    <citation type="submission" date="2019-02" db="EMBL/GenBank/DDBJ databases">
        <title>Deep-cultivation of Planctomycetes and their phenomic and genomic characterization uncovers novel biology.</title>
        <authorList>
            <person name="Wiegand S."/>
            <person name="Jogler M."/>
            <person name="Boedeker C."/>
            <person name="Pinto D."/>
            <person name="Vollmers J."/>
            <person name="Rivas-Marin E."/>
            <person name="Kohn T."/>
            <person name="Peeters S.H."/>
            <person name="Heuer A."/>
            <person name="Rast P."/>
            <person name="Oberbeckmann S."/>
            <person name="Bunk B."/>
            <person name="Jeske O."/>
            <person name="Meyerdierks A."/>
            <person name="Storesund J.E."/>
            <person name="Kallscheuer N."/>
            <person name="Luecker S."/>
            <person name="Lage O.M."/>
            <person name="Pohl T."/>
            <person name="Merkel B.J."/>
            <person name="Hornburger P."/>
            <person name="Mueller R.-W."/>
            <person name="Bruemmer F."/>
            <person name="Labrenz M."/>
            <person name="Spormann A.M."/>
            <person name="Op den Camp H."/>
            <person name="Overmann J."/>
            <person name="Amann R."/>
            <person name="Jetten M.S.M."/>
            <person name="Mascher T."/>
            <person name="Medema M.H."/>
            <person name="Devos D.P."/>
            <person name="Kaster A.-K."/>
            <person name="Ovreas L."/>
            <person name="Rohde M."/>
            <person name="Galperin M.Y."/>
            <person name="Jogler C."/>
        </authorList>
    </citation>
    <scope>NUCLEOTIDE SEQUENCE [LARGE SCALE GENOMIC DNA]</scope>
    <source>
        <strain evidence="13 14">K22_7</strain>
    </source>
</reference>
<evidence type="ECO:0000256" key="10">
    <source>
        <dbReference type="SAM" id="Phobius"/>
    </source>
</evidence>
<comment type="catalytic activity">
    <reaction evidence="1">
        <text>ATP + protein L-histidine = ADP + protein N-phospho-L-histidine.</text>
        <dbReference type="EC" id="2.7.13.3"/>
    </reaction>
</comment>
<dbReference type="GO" id="GO:0000155">
    <property type="term" value="F:phosphorelay sensor kinase activity"/>
    <property type="evidence" value="ECO:0007669"/>
    <property type="project" value="InterPro"/>
</dbReference>
<evidence type="ECO:0000256" key="6">
    <source>
        <dbReference type="ARBA" id="ARBA00022679"/>
    </source>
</evidence>
<dbReference type="InterPro" id="IPR050980">
    <property type="entry name" value="2C_sensor_his_kinase"/>
</dbReference>
<feature type="transmembrane region" description="Helical" evidence="10">
    <location>
        <begin position="6"/>
        <end position="27"/>
    </location>
</feature>
<feature type="domain" description="Histidine kinase" evidence="11">
    <location>
        <begin position="214"/>
        <end position="428"/>
    </location>
</feature>
<evidence type="ECO:0000256" key="8">
    <source>
        <dbReference type="ARBA" id="ARBA00022777"/>
    </source>
</evidence>
<dbReference type="Gene3D" id="3.30.565.10">
    <property type="entry name" value="Histidine kinase-like ATPase, C-terminal domain"/>
    <property type="match status" value="1"/>
</dbReference>
<evidence type="ECO:0000256" key="5">
    <source>
        <dbReference type="ARBA" id="ARBA00022553"/>
    </source>
</evidence>
<dbReference type="GO" id="GO:0005886">
    <property type="term" value="C:plasma membrane"/>
    <property type="evidence" value="ECO:0007669"/>
    <property type="project" value="UniProtKB-SubCell"/>
</dbReference>
<keyword evidence="8" id="KW-0418">Kinase</keyword>
<dbReference type="InterPro" id="IPR003660">
    <property type="entry name" value="HAMP_dom"/>
</dbReference>
<dbReference type="Gene3D" id="6.10.340.10">
    <property type="match status" value="1"/>
</dbReference>
<evidence type="ECO:0000256" key="4">
    <source>
        <dbReference type="ARBA" id="ARBA00022475"/>
    </source>
</evidence>
<organism evidence="13 14">
    <name type="scientific">Rubripirellula lacrimiformis</name>
    <dbReference type="NCBI Taxonomy" id="1930273"/>
    <lineage>
        <taxon>Bacteria</taxon>
        <taxon>Pseudomonadati</taxon>
        <taxon>Planctomycetota</taxon>
        <taxon>Planctomycetia</taxon>
        <taxon>Pirellulales</taxon>
        <taxon>Pirellulaceae</taxon>
        <taxon>Rubripirellula</taxon>
    </lineage>
</organism>
<dbReference type="Pfam" id="PF00672">
    <property type="entry name" value="HAMP"/>
    <property type="match status" value="1"/>
</dbReference>
<dbReference type="Proteomes" id="UP000318538">
    <property type="component" value="Chromosome"/>
</dbReference>
<dbReference type="PROSITE" id="PS50109">
    <property type="entry name" value="HIS_KIN"/>
    <property type="match status" value="1"/>
</dbReference>
<dbReference type="InterPro" id="IPR036890">
    <property type="entry name" value="HATPase_C_sf"/>
</dbReference>
<dbReference type="CDD" id="cd00075">
    <property type="entry name" value="HATPase"/>
    <property type="match status" value="1"/>
</dbReference>
<name>A0A517NE68_9BACT</name>
<dbReference type="SMART" id="SM00388">
    <property type="entry name" value="HisKA"/>
    <property type="match status" value="1"/>
</dbReference>
<dbReference type="SMART" id="SM00387">
    <property type="entry name" value="HATPase_c"/>
    <property type="match status" value="1"/>
</dbReference>
<evidence type="ECO:0000256" key="7">
    <source>
        <dbReference type="ARBA" id="ARBA00022741"/>
    </source>
</evidence>
<dbReference type="EC" id="2.7.13.3" evidence="3"/>
<dbReference type="Pfam" id="PF02518">
    <property type="entry name" value="HATPase_c"/>
    <property type="match status" value="1"/>
</dbReference>
<keyword evidence="6 13" id="KW-0808">Transferase</keyword>
<comment type="subcellular location">
    <subcellularLocation>
        <location evidence="2">Cell membrane</location>
        <topology evidence="2">Multi-pass membrane protein</topology>
    </subcellularLocation>
</comment>
<keyword evidence="10" id="KW-0472">Membrane</keyword>
<evidence type="ECO:0000259" key="12">
    <source>
        <dbReference type="PROSITE" id="PS50885"/>
    </source>
</evidence>
<keyword evidence="4" id="KW-1003">Cell membrane</keyword>
<sequence>MTRLFFRFYLGVILILVVAWVIQAYVFQGTTEAANMGVVEEALAGGALLARDQLSAGGPDNMQSTLAEIQTRFAYPVNIVKRADRQMSAATALRIQDGQAVLFRGRVNAAIPDTDLLVELGPLPKFVGPSQRDILLGLGSVFLLVAVSIAILMRPIANQLRTVEHAALAIAKGDLSVRISEDKQDRGLPIVAAFNNMADRVERLLQSQKELLQAVSHDLRTPLARIKFATELVRSAEDEPKRQERLDAIDDATDHLDLLVGELLDYTRQDEGNESSKLENVCINDLVSESIAAHSPLHSAISFRGLDAAPLIQIVTYRAGLSRAIGNLISNAGKYSKSQVLVDASADDRLLRITVDDDGSGIAQCDRELIFEPFRRLGGDSQYGKSPAGMGLGLALVRRICRRMQGEVTVSESPLGGARFEIRVPFDEPRS</sequence>
<dbReference type="InterPro" id="IPR004358">
    <property type="entry name" value="Sig_transdc_His_kin-like_C"/>
</dbReference>
<dbReference type="GO" id="GO:0005524">
    <property type="term" value="F:ATP binding"/>
    <property type="evidence" value="ECO:0007669"/>
    <property type="project" value="UniProtKB-KW"/>
</dbReference>
<dbReference type="CDD" id="cd00082">
    <property type="entry name" value="HisKA"/>
    <property type="match status" value="1"/>
</dbReference>
<dbReference type="InterPro" id="IPR005467">
    <property type="entry name" value="His_kinase_dom"/>
</dbReference>
<dbReference type="InterPro" id="IPR003594">
    <property type="entry name" value="HATPase_dom"/>
</dbReference>
<evidence type="ECO:0000256" key="2">
    <source>
        <dbReference type="ARBA" id="ARBA00004651"/>
    </source>
</evidence>
<evidence type="ECO:0000256" key="1">
    <source>
        <dbReference type="ARBA" id="ARBA00000085"/>
    </source>
</evidence>
<evidence type="ECO:0000256" key="3">
    <source>
        <dbReference type="ARBA" id="ARBA00012438"/>
    </source>
</evidence>
<dbReference type="SUPFAM" id="SSF55874">
    <property type="entry name" value="ATPase domain of HSP90 chaperone/DNA topoisomerase II/histidine kinase"/>
    <property type="match status" value="1"/>
</dbReference>
<dbReference type="CDD" id="cd06225">
    <property type="entry name" value="HAMP"/>
    <property type="match status" value="1"/>
</dbReference>
<evidence type="ECO:0000256" key="9">
    <source>
        <dbReference type="ARBA" id="ARBA00022840"/>
    </source>
</evidence>
<keyword evidence="9" id="KW-0067">ATP-binding</keyword>
<dbReference type="KEGG" id="rlc:K227x_38190"/>
<dbReference type="InterPro" id="IPR003661">
    <property type="entry name" value="HisK_dim/P_dom"/>
</dbReference>
<keyword evidence="5" id="KW-0597">Phosphoprotein</keyword>
<dbReference type="PROSITE" id="PS50885">
    <property type="entry name" value="HAMP"/>
    <property type="match status" value="1"/>
</dbReference>
<dbReference type="PANTHER" id="PTHR44936:SF10">
    <property type="entry name" value="SENSOR PROTEIN RSTB"/>
    <property type="match status" value="1"/>
</dbReference>
<evidence type="ECO:0000313" key="14">
    <source>
        <dbReference type="Proteomes" id="UP000318538"/>
    </source>
</evidence>
<protein>
    <recommendedName>
        <fullName evidence="3">histidine kinase</fullName>
        <ecNumber evidence="3">2.7.13.3</ecNumber>
    </recommendedName>
</protein>
<dbReference type="SMART" id="SM00304">
    <property type="entry name" value="HAMP"/>
    <property type="match status" value="1"/>
</dbReference>
<gene>
    <name evidence="13" type="primary">rstB</name>
    <name evidence="13" type="ORF">K227x_38190</name>
</gene>
<proteinExistence type="predicted"/>
<dbReference type="OrthoDB" id="9804645at2"/>
<keyword evidence="14" id="KW-1185">Reference proteome</keyword>
<dbReference type="RefSeq" id="WP_145171533.1">
    <property type="nucleotide sequence ID" value="NZ_CP036525.1"/>
</dbReference>
<feature type="transmembrane region" description="Helical" evidence="10">
    <location>
        <begin position="134"/>
        <end position="153"/>
    </location>
</feature>
<evidence type="ECO:0000313" key="13">
    <source>
        <dbReference type="EMBL" id="QDT05419.1"/>
    </source>
</evidence>
<dbReference type="AlphaFoldDB" id="A0A517NE68"/>
<dbReference type="InterPro" id="IPR036097">
    <property type="entry name" value="HisK_dim/P_sf"/>
</dbReference>
<accession>A0A517NE68</accession>
<feature type="domain" description="HAMP" evidence="12">
    <location>
        <begin position="154"/>
        <end position="206"/>
    </location>
</feature>
<dbReference type="SUPFAM" id="SSF47384">
    <property type="entry name" value="Homodimeric domain of signal transducing histidine kinase"/>
    <property type="match status" value="1"/>
</dbReference>
<keyword evidence="10" id="KW-1133">Transmembrane helix</keyword>
<dbReference type="PRINTS" id="PR00344">
    <property type="entry name" value="BCTRLSENSOR"/>
</dbReference>
<dbReference type="Gene3D" id="1.10.287.130">
    <property type="match status" value="1"/>
</dbReference>
<dbReference type="Pfam" id="PF00512">
    <property type="entry name" value="HisKA"/>
    <property type="match status" value="1"/>
</dbReference>
<keyword evidence="10" id="KW-0812">Transmembrane</keyword>
<dbReference type="PANTHER" id="PTHR44936">
    <property type="entry name" value="SENSOR PROTEIN CREC"/>
    <property type="match status" value="1"/>
</dbReference>